<dbReference type="EMBL" id="JBHFNT010000147">
    <property type="protein sequence ID" value="MFB2836309.1"/>
    <property type="molecule type" value="Genomic_DNA"/>
</dbReference>
<organism evidence="1 2">
    <name type="scientific">Floridaenema evergladense BLCC-F167</name>
    <dbReference type="NCBI Taxonomy" id="3153639"/>
    <lineage>
        <taxon>Bacteria</taxon>
        <taxon>Bacillati</taxon>
        <taxon>Cyanobacteriota</taxon>
        <taxon>Cyanophyceae</taxon>
        <taxon>Oscillatoriophycideae</taxon>
        <taxon>Aerosakkonematales</taxon>
        <taxon>Aerosakkonemataceae</taxon>
        <taxon>Floridanema</taxon>
        <taxon>Floridanema evergladense</taxon>
    </lineage>
</organism>
<comment type="caution">
    <text evidence="1">The sequence shown here is derived from an EMBL/GenBank/DDBJ whole genome shotgun (WGS) entry which is preliminary data.</text>
</comment>
<dbReference type="RefSeq" id="WP_413278696.1">
    <property type="nucleotide sequence ID" value="NZ_JBHFNT010000147.1"/>
</dbReference>
<accession>A0ABV4WMJ8</accession>
<sequence>MSDFSEEKWQRIKFLAARLQAIKNLLSTFIKEVNNQPFAEDLQPIKRQLESDFEKTLDELLQLIDNNTINNGNNEVNNH</sequence>
<evidence type="ECO:0000313" key="1">
    <source>
        <dbReference type="EMBL" id="MFB2836309.1"/>
    </source>
</evidence>
<proteinExistence type="predicted"/>
<reference evidence="1 2" key="1">
    <citation type="submission" date="2024-09" db="EMBL/GenBank/DDBJ databases">
        <title>Floridaenema gen nov. (Aerosakkonemataceae, Aerosakkonematales ord. nov., Cyanobacteria) from benthic tropical and subtropical fresh waters, with the description of four new species.</title>
        <authorList>
            <person name="Moretto J.A."/>
            <person name="Berthold D.E."/>
            <person name="Lefler F.W."/>
            <person name="Huang I.-S."/>
            <person name="Laughinghouse H. IV."/>
        </authorList>
    </citation>
    <scope>NUCLEOTIDE SEQUENCE [LARGE SCALE GENOMIC DNA]</scope>
    <source>
        <strain evidence="1 2">BLCC-F167</strain>
    </source>
</reference>
<gene>
    <name evidence="1" type="ORF">ACE1CA_17385</name>
</gene>
<protein>
    <submittedName>
        <fullName evidence="1">Uncharacterized protein</fullName>
    </submittedName>
</protein>
<evidence type="ECO:0000313" key="2">
    <source>
        <dbReference type="Proteomes" id="UP001576780"/>
    </source>
</evidence>
<dbReference type="Proteomes" id="UP001576780">
    <property type="component" value="Unassembled WGS sequence"/>
</dbReference>
<name>A0ABV4WMJ8_9CYAN</name>
<keyword evidence="2" id="KW-1185">Reference proteome</keyword>